<keyword evidence="6" id="KW-1185">Reference proteome</keyword>
<dbReference type="EMBL" id="JAACJJ010000058">
    <property type="protein sequence ID" value="KAF5309937.1"/>
    <property type="molecule type" value="Genomic_DNA"/>
</dbReference>
<dbReference type="PANTHER" id="PTHR10366:SF564">
    <property type="entry name" value="STEROL-4-ALPHA-CARBOXYLATE 3-DEHYDROGENASE, DECARBOXYLATING"/>
    <property type="match status" value="1"/>
</dbReference>
<comment type="similarity">
    <text evidence="2">Belongs to the NAD(P)-dependent epimerase/dehydratase family. Dihydroflavonol-4-reductase subfamily.</text>
</comment>
<feature type="compositionally biased region" description="Basic and acidic residues" evidence="3">
    <location>
        <begin position="604"/>
        <end position="618"/>
    </location>
</feature>
<feature type="region of interest" description="Disordered" evidence="3">
    <location>
        <begin position="450"/>
        <end position="539"/>
    </location>
</feature>
<dbReference type="InterPro" id="IPR002225">
    <property type="entry name" value="3Beta_OHSteriod_DH/Estase"/>
</dbReference>
<evidence type="ECO:0000259" key="4">
    <source>
        <dbReference type="Pfam" id="PF01073"/>
    </source>
</evidence>
<dbReference type="Pfam" id="PF01073">
    <property type="entry name" value="3Beta_HSD"/>
    <property type="match status" value="1"/>
</dbReference>
<feature type="region of interest" description="Disordered" evidence="3">
    <location>
        <begin position="688"/>
        <end position="713"/>
    </location>
</feature>
<feature type="compositionally biased region" description="Basic and acidic residues" evidence="3">
    <location>
        <begin position="644"/>
        <end position="655"/>
    </location>
</feature>
<dbReference type="PANTHER" id="PTHR10366">
    <property type="entry name" value="NAD DEPENDENT EPIMERASE/DEHYDRATASE"/>
    <property type="match status" value="1"/>
</dbReference>
<proteinExistence type="inferred from homology"/>
<dbReference type="GO" id="GO:0006694">
    <property type="term" value="P:steroid biosynthetic process"/>
    <property type="evidence" value="ECO:0007669"/>
    <property type="project" value="InterPro"/>
</dbReference>
<dbReference type="InterPro" id="IPR036291">
    <property type="entry name" value="NAD(P)-bd_dom_sf"/>
</dbReference>
<dbReference type="GO" id="GO:0016616">
    <property type="term" value="F:oxidoreductase activity, acting on the CH-OH group of donors, NAD or NADP as acceptor"/>
    <property type="evidence" value="ECO:0007669"/>
    <property type="project" value="InterPro"/>
</dbReference>
<feature type="region of interest" description="Disordered" evidence="3">
    <location>
        <begin position="349"/>
        <end position="418"/>
    </location>
</feature>
<organism evidence="5 6">
    <name type="scientific">Psilocybe cf. subviscida</name>
    <dbReference type="NCBI Taxonomy" id="2480587"/>
    <lineage>
        <taxon>Eukaryota</taxon>
        <taxon>Fungi</taxon>
        <taxon>Dikarya</taxon>
        <taxon>Basidiomycota</taxon>
        <taxon>Agaricomycotina</taxon>
        <taxon>Agaricomycetes</taxon>
        <taxon>Agaricomycetidae</taxon>
        <taxon>Agaricales</taxon>
        <taxon>Agaricineae</taxon>
        <taxon>Strophariaceae</taxon>
        <taxon>Psilocybe</taxon>
    </lineage>
</organism>
<comment type="caution">
    <text evidence="5">The sequence shown here is derived from an EMBL/GenBank/DDBJ whole genome shotgun (WGS) entry which is preliminary data.</text>
</comment>
<evidence type="ECO:0000313" key="5">
    <source>
        <dbReference type="EMBL" id="KAF5309937.1"/>
    </source>
</evidence>
<feature type="domain" description="3-beta hydroxysteroid dehydrogenase/isomerase" evidence="4">
    <location>
        <begin position="10"/>
        <end position="270"/>
    </location>
</feature>
<feature type="compositionally biased region" description="Low complexity" evidence="3">
    <location>
        <begin position="504"/>
        <end position="519"/>
    </location>
</feature>
<evidence type="ECO:0000256" key="3">
    <source>
        <dbReference type="SAM" id="MobiDB-lite"/>
    </source>
</evidence>
<accession>A0A8H5ATI4</accession>
<name>A0A8H5ATI4_9AGAR</name>
<evidence type="ECO:0000256" key="2">
    <source>
        <dbReference type="ARBA" id="ARBA00023445"/>
    </source>
</evidence>
<sequence length="713" mass="77402">MPRSPSERYLVLGGCGFVGSHIVKALLERGEAFVSVYARTYPSKKDAIEGAVFYSGDVMQEENWLTSAATTVFHTICPNLGQPDSVHSRINIEGTQLILRVCRSAGVKSFVYTSSSSIVWSGQNVSGLNKDEIQRPKAVYEWYAYTKGLAEKMVVDENGLGAMQMVVLRACGMVGLSLDRASDRQCGVFQSLTEKASTKYKMGDNTNLVDYNYVGNVADAHVLAADKLAQISDESSTAPIAGEVFFISDGKPVPYHTLTFPRLVYRELGDTANGADAVVLPRWLCIIIAFFSELWARWVTGGFPTFRRFFVDIVTIEQYDSIDKAKRLLGYEPRVSSEDGVRMMVDSEPKHRMAHSIPPGSSNSGAGKPILHPKDVETVLDEASSTKPTSESAPPPPYSPPLNSNRHPSPGLTARTPGPSAMAQVEVHLGGGMTPLVSITASVSAPMAQTRVRTNSTSASSNDSVSYDNEELESSGSDAEHLKGNYHHPDDNKRQPRAHEFPERTSPPNNQRPRPSSHNAPGQGSPSDRGYGADGTFDTVFGQGGIFETVFGPGGTFEREGNASQSTNFAHTNAYTHVSSTSFSGVSSSHGNPDADNAEYWAGDYDHPTKNMGRRDSVGGKGVSASSRDRVPKSQHRPTTQSNDRPRPTNQDNHRQGRPFASTTFFQSNNNVTINACNVSIVTSHNTTVHTSSSSSSTSPPFRTGDRRTRRNM</sequence>
<protein>
    <recommendedName>
        <fullName evidence="4">3-beta hydroxysteroid dehydrogenase/isomerase domain-containing protein</fullName>
    </recommendedName>
</protein>
<dbReference type="SUPFAM" id="SSF51735">
    <property type="entry name" value="NAD(P)-binding Rossmann-fold domains"/>
    <property type="match status" value="1"/>
</dbReference>
<gene>
    <name evidence="5" type="ORF">D9619_010221</name>
</gene>
<feature type="region of interest" description="Disordered" evidence="3">
    <location>
        <begin position="580"/>
        <end position="666"/>
    </location>
</feature>
<evidence type="ECO:0000313" key="6">
    <source>
        <dbReference type="Proteomes" id="UP000567179"/>
    </source>
</evidence>
<reference evidence="5 6" key="1">
    <citation type="journal article" date="2020" name="ISME J.">
        <title>Uncovering the hidden diversity of litter-decomposition mechanisms in mushroom-forming fungi.</title>
        <authorList>
            <person name="Floudas D."/>
            <person name="Bentzer J."/>
            <person name="Ahren D."/>
            <person name="Johansson T."/>
            <person name="Persson P."/>
            <person name="Tunlid A."/>
        </authorList>
    </citation>
    <scope>NUCLEOTIDE SEQUENCE [LARGE SCALE GENOMIC DNA]</scope>
    <source>
        <strain evidence="5 6">CBS 101986</strain>
    </source>
</reference>
<dbReference type="InterPro" id="IPR050425">
    <property type="entry name" value="NAD(P)_dehydrat-like"/>
</dbReference>
<feature type="compositionally biased region" description="Low complexity" evidence="3">
    <location>
        <begin position="382"/>
        <end position="392"/>
    </location>
</feature>
<keyword evidence="1" id="KW-0560">Oxidoreductase</keyword>
<dbReference type="OrthoDB" id="10058185at2759"/>
<feature type="compositionally biased region" description="Low complexity" evidence="3">
    <location>
        <begin position="580"/>
        <end position="591"/>
    </location>
</feature>
<dbReference type="Proteomes" id="UP000567179">
    <property type="component" value="Unassembled WGS sequence"/>
</dbReference>
<feature type="compositionally biased region" description="Basic and acidic residues" evidence="3">
    <location>
        <begin position="478"/>
        <end position="503"/>
    </location>
</feature>
<evidence type="ECO:0000256" key="1">
    <source>
        <dbReference type="ARBA" id="ARBA00023002"/>
    </source>
</evidence>
<dbReference type="AlphaFoldDB" id="A0A8H5ATI4"/>
<dbReference type="Gene3D" id="3.40.50.720">
    <property type="entry name" value="NAD(P)-binding Rossmann-like Domain"/>
    <property type="match status" value="1"/>
</dbReference>
<feature type="compositionally biased region" description="Low complexity" evidence="3">
    <location>
        <begin position="688"/>
        <end position="699"/>
    </location>
</feature>
<feature type="compositionally biased region" description="Low complexity" evidence="3">
    <location>
        <begin position="454"/>
        <end position="467"/>
    </location>
</feature>